<organism evidence="2 3">
    <name type="scientific">Amphibalanus amphitrite</name>
    <name type="common">Striped barnacle</name>
    <name type="synonym">Balanus amphitrite</name>
    <dbReference type="NCBI Taxonomy" id="1232801"/>
    <lineage>
        <taxon>Eukaryota</taxon>
        <taxon>Metazoa</taxon>
        <taxon>Ecdysozoa</taxon>
        <taxon>Arthropoda</taxon>
        <taxon>Crustacea</taxon>
        <taxon>Multicrustacea</taxon>
        <taxon>Cirripedia</taxon>
        <taxon>Thoracica</taxon>
        <taxon>Thoracicalcarea</taxon>
        <taxon>Balanomorpha</taxon>
        <taxon>Balanoidea</taxon>
        <taxon>Balanidae</taxon>
        <taxon>Amphibalaninae</taxon>
        <taxon>Amphibalanus</taxon>
    </lineage>
</organism>
<feature type="transmembrane region" description="Helical" evidence="1">
    <location>
        <begin position="68"/>
        <end position="86"/>
    </location>
</feature>
<evidence type="ECO:0000313" key="2">
    <source>
        <dbReference type="EMBL" id="KAF0298843.1"/>
    </source>
</evidence>
<accession>A0A6A4VYU3</accession>
<keyword evidence="3" id="KW-1185">Reference proteome</keyword>
<comment type="caution">
    <text evidence="2">The sequence shown here is derived from an EMBL/GenBank/DDBJ whole genome shotgun (WGS) entry which is preliminary data.</text>
</comment>
<protein>
    <submittedName>
        <fullName evidence="2">Uncharacterized protein</fullName>
    </submittedName>
</protein>
<dbReference type="Proteomes" id="UP000440578">
    <property type="component" value="Unassembled WGS sequence"/>
</dbReference>
<dbReference type="EMBL" id="VIIS01001408">
    <property type="protein sequence ID" value="KAF0298843.1"/>
    <property type="molecule type" value="Genomic_DNA"/>
</dbReference>
<reference evidence="2 3" key="1">
    <citation type="submission" date="2019-07" db="EMBL/GenBank/DDBJ databases">
        <title>Draft genome assembly of a fouling barnacle, Amphibalanus amphitrite (Darwin, 1854): The first reference genome for Thecostraca.</title>
        <authorList>
            <person name="Kim W."/>
        </authorList>
    </citation>
    <scope>NUCLEOTIDE SEQUENCE [LARGE SCALE GENOMIC DNA]</scope>
    <source>
        <strain evidence="2">SNU_AA5</strain>
        <tissue evidence="2">Soma without cirri and trophi</tissue>
    </source>
</reference>
<name>A0A6A4VYU3_AMPAM</name>
<evidence type="ECO:0000256" key="1">
    <source>
        <dbReference type="SAM" id="Phobius"/>
    </source>
</evidence>
<keyword evidence="1" id="KW-0472">Membrane</keyword>
<feature type="transmembrane region" description="Helical" evidence="1">
    <location>
        <begin position="37"/>
        <end position="61"/>
    </location>
</feature>
<keyword evidence="1" id="KW-0812">Transmembrane</keyword>
<proteinExistence type="predicted"/>
<sequence>MGADRGTVRRSLALVGALLLLLLGSLAALGGALVTGAAARTALLVAAGVHLVASSALTVGVASRRRPLLLAGLTWLAVLTAAALYASCSAWPGCGWHLAVALLALGYLLLTLAAVLRYYHSLQPTDGGDRQLPYSAMEETAAGTEMVLLTASGRAQTGESATDRLVAR</sequence>
<dbReference type="AlphaFoldDB" id="A0A6A4VYU3"/>
<feature type="transmembrane region" description="Helical" evidence="1">
    <location>
        <begin position="98"/>
        <end position="119"/>
    </location>
</feature>
<keyword evidence="1" id="KW-1133">Transmembrane helix</keyword>
<evidence type="ECO:0000313" key="3">
    <source>
        <dbReference type="Proteomes" id="UP000440578"/>
    </source>
</evidence>
<gene>
    <name evidence="2" type="ORF">FJT64_003843</name>
</gene>